<dbReference type="OrthoDB" id="419844at2"/>
<feature type="repeat" description="TPR" evidence="1">
    <location>
        <begin position="293"/>
        <end position="326"/>
    </location>
</feature>
<dbReference type="PANTHER" id="PTHR10098">
    <property type="entry name" value="RAPSYN-RELATED"/>
    <property type="match status" value="1"/>
</dbReference>
<evidence type="ECO:0000313" key="3">
    <source>
        <dbReference type="Proteomes" id="UP000239001"/>
    </source>
</evidence>
<evidence type="ECO:0000256" key="1">
    <source>
        <dbReference type="PROSITE-ProRule" id="PRU00339"/>
    </source>
</evidence>
<protein>
    <recommendedName>
        <fullName evidence="4">Tetratricopeptide repeat protein</fullName>
    </recommendedName>
</protein>
<dbReference type="PROSITE" id="PS50005">
    <property type="entry name" value="TPR"/>
    <property type="match status" value="2"/>
</dbReference>
<dbReference type="SMART" id="SM00028">
    <property type="entry name" value="TPR"/>
    <property type="match status" value="4"/>
</dbReference>
<accession>A0A2T1LSA8</accession>
<proteinExistence type="predicted"/>
<comment type="caution">
    <text evidence="2">The sequence shown here is derived from an EMBL/GenBank/DDBJ whole genome shotgun (WGS) entry which is preliminary data.</text>
</comment>
<keyword evidence="1" id="KW-0802">TPR repeat</keyword>
<evidence type="ECO:0000313" key="2">
    <source>
        <dbReference type="EMBL" id="PSF32499.1"/>
    </source>
</evidence>
<dbReference type="InterPro" id="IPR011990">
    <property type="entry name" value="TPR-like_helical_dom_sf"/>
</dbReference>
<evidence type="ECO:0008006" key="4">
    <source>
        <dbReference type="Google" id="ProtNLM"/>
    </source>
</evidence>
<name>A0A2T1LSA8_9CHRO</name>
<keyword evidence="3" id="KW-1185">Reference proteome</keyword>
<dbReference type="EMBL" id="PXOH01000037">
    <property type="protein sequence ID" value="PSF32499.1"/>
    <property type="molecule type" value="Genomic_DNA"/>
</dbReference>
<dbReference type="Gene3D" id="1.25.40.10">
    <property type="entry name" value="Tetratricopeptide repeat domain"/>
    <property type="match status" value="2"/>
</dbReference>
<reference evidence="2 3" key="2">
    <citation type="submission" date="2018-03" db="EMBL/GenBank/DDBJ databases">
        <authorList>
            <person name="Keele B.F."/>
        </authorList>
    </citation>
    <scope>NUCLEOTIDE SEQUENCE [LARGE SCALE GENOMIC DNA]</scope>
    <source>
        <strain evidence="2 3">CCALA 016</strain>
    </source>
</reference>
<feature type="repeat" description="TPR" evidence="1">
    <location>
        <begin position="333"/>
        <end position="366"/>
    </location>
</feature>
<organism evidence="2 3">
    <name type="scientific">Aphanothece hegewaldii CCALA 016</name>
    <dbReference type="NCBI Taxonomy" id="2107694"/>
    <lineage>
        <taxon>Bacteria</taxon>
        <taxon>Bacillati</taxon>
        <taxon>Cyanobacteriota</taxon>
        <taxon>Cyanophyceae</taxon>
        <taxon>Oscillatoriophycideae</taxon>
        <taxon>Chroococcales</taxon>
        <taxon>Aphanothecaceae</taxon>
        <taxon>Aphanothece</taxon>
    </lineage>
</organism>
<dbReference type="Pfam" id="PF13424">
    <property type="entry name" value="TPR_12"/>
    <property type="match status" value="1"/>
</dbReference>
<dbReference type="InterPro" id="IPR019734">
    <property type="entry name" value="TPR_rpt"/>
</dbReference>
<reference evidence="2 3" key="1">
    <citation type="submission" date="2018-03" db="EMBL/GenBank/DDBJ databases">
        <title>The ancient ancestry and fast evolution of plastids.</title>
        <authorList>
            <person name="Moore K.R."/>
            <person name="Magnabosco C."/>
            <person name="Momper L."/>
            <person name="Gold D.A."/>
            <person name="Bosak T."/>
            <person name="Fournier G.P."/>
        </authorList>
    </citation>
    <scope>NUCLEOTIDE SEQUENCE [LARGE SCALE GENOMIC DNA]</scope>
    <source>
        <strain evidence="2 3">CCALA 016</strain>
    </source>
</reference>
<dbReference type="Proteomes" id="UP000239001">
    <property type="component" value="Unassembled WGS sequence"/>
</dbReference>
<dbReference type="AlphaFoldDB" id="A0A2T1LSA8"/>
<dbReference type="SUPFAM" id="SSF48452">
    <property type="entry name" value="TPR-like"/>
    <property type="match status" value="2"/>
</dbReference>
<gene>
    <name evidence="2" type="ORF">C7H19_21490</name>
</gene>
<sequence>MLALLLILEGTINKTIAQSYPASPIDQPVTHPVLPKINRPLSPLERRLLRESLDQMNAEAQAQLNAGNEPEAFNIWYKELALRRYLGIEEEIPALGRVGAIAWNRDRTDDVRSFTQRINTLQVDTETKGQLTPETLPIYAQAYQELHSLDDSLDIYQKMLANARQSGDKVAEEELLNKIGELHLSRFEYPKAAPIYEELLDIVQARSDSLKEGIYLQKLAEIYREILQPANSVKYKEELVTNYLKNQQLQELPNLKISIGEDYEALNQPEKASQSYQEAYSLAWSLLQFGTAGQALTKLGKLYENSQQYDLALQIYQELIKVQQRGYDYYGLMGTYDLIGEIYLIQKNQPQALNSFQKALELAKSISYKEEYFTNKIVQINSPPTPSPQPSP</sequence>